<evidence type="ECO:0000313" key="3">
    <source>
        <dbReference type="Proteomes" id="UP001066276"/>
    </source>
</evidence>
<dbReference type="EMBL" id="JANPWB010000006">
    <property type="protein sequence ID" value="KAJ1177675.1"/>
    <property type="molecule type" value="Genomic_DNA"/>
</dbReference>
<keyword evidence="3" id="KW-1185">Reference proteome</keyword>
<gene>
    <name evidence="2" type="ORF">NDU88_002927</name>
</gene>
<dbReference type="AlphaFoldDB" id="A0AAV7TN54"/>
<proteinExistence type="predicted"/>
<comment type="caution">
    <text evidence="2">The sequence shown here is derived from an EMBL/GenBank/DDBJ whole genome shotgun (WGS) entry which is preliminary data.</text>
</comment>
<dbReference type="Proteomes" id="UP001066276">
    <property type="component" value="Chromosome 3_2"/>
</dbReference>
<organism evidence="2 3">
    <name type="scientific">Pleurodeles waltl</name>
    <name type="common">Iberian ribbed newt</name>
    <dbReference type="NCBI Taxonomy" id="8319"/>
    <lineage>
        <taxon>Eukaryota</taxon>
        <taxon>Metazoa</taxon>
        <taxon>Chordata</taxon>
        <taxon>Craniata</taxon>
        <taxon>Vertebrata</taxon>
        <taxon>Euteleostomi</taxon>
        <taxon>Amphibia</taxon>
        <taxon>Batrachia</taxon>
        <taxon>Caudata</taxon>
        <taxon>Salamandroidea</taxon>
        <taxon>Salamandridae</taxon>
        <taxon>Pleurodelinae</taxon>
        <taxon>Pleurodeles</taxon>
    </lineage>
</organism>
<protein>
    <submittedName>
        <fullName evidence="2">Uncharacterized protein</fullName>
    </submittedName>
</protein>
<name>A0AAV7TN54_PLEWA</name>
<accession>A0AAV7TN54</accession>
<sequence>MVARRRITQGTDAEEGCQSKEKESILTLQEAGDSDLDSSELTERSGVEKSNKIVQALKVLQEEGREDLLQAGVLEQAWAGLKKPKRVSPEGVAAAIMACALPFHKRKKILKKSVGCRKIRVSLERWCNLNEESGVCLPAQVVGGRRGGLKFACRSGASLRQRLIGRAEVPSGRVR</sequence>
<evidence type="ECO:0000313" key="2">
    <source>
        <dbReference type="EMBL" id="KAJ1177675.1"/>
    </source>
</evidence>
<evidence type="ECO:0000256" key="1">
    <source>
        <dbReference type="SAM" id="MobiDB-lite"/>
    </source>
</evidence>
<feature type="region of interest" description="Disordered" evidence="1">
    <location>
        <begin position="1"/>
        <end position="44"/>
    </location>
</feature>
<reference evidence="2" key="1">
    <citation type="journal article" date="2022" name="bioRxiv">
        <title>Sequencing and chromosome-scale assembly of the giantPleurodeles waltlgenome.</title>
        <authorList>
            <person name="Brown T."/>
            <person name="Elewa A."/>
            <person name="Iarovenko S."/>
            <person name="Subramanian E."/>
            <person name="Araus A.J."/>
            <person name="Petzold A."/>
            <person name="Susuki M."/>
            <person name="Suzuki K.-i.T."/>
            <person name="Hayashi T."/>
            <person name="Toyoda A."/>
            <person name="Oliveira C."/>
            <person name="Osipova E."/>
            <person name="Leigh N.D."/>
            <person name="Simon A."/>
            <person name="Yun M.H."/>
        </authorList>
    </citation>
    <scope>NUCLEOTIDE SEQUENCE</scope>
    <source>
        <strain evidence="2">20211129_DDA</strain>
        <tissue evidence="2">Liver</tissue>
    </source>
</reference>